<accession>A0A2N6PGZ9</accession>
<dbReference type="Proteomes" id="UP000235703">
    <property type="component" value="Unassembled WGS sequence"/>
</dbReference>
<keyword evidence="4" id="KW-1185">Reference proteome</keyword>
<dbReference type="SUPFAM" id="SSF56317">
    <property type="entry name" value="Carbon-nitrogen hydrolase"/>
    <property type="match status" value="1"/>
</dbReference>
<proteinExistence type="inferred from homology"/>
<dbReference type="AlphaFoldDB" id="A0A2N6PGZ9"/>
<evidence type="ECO:0000259" key="2">
    <source>
        <dbReference type="PROSITE" id="PS50263"/>
    </source>
</evidence>
<dbReference type="PANTHER" id="PTHR23088:SF27">
    <property type="entry name" value="DEAMINATED GLUTATHIONE AMIDASE"/>
    <property type="match status" value="1"/>
</dbReference>
<feature type="domain" description="CN hydrolase" evidence="2">
    <location>
        <begin position="1"/>
        <end position="250"/>
    </location>
</feature>
<dbReference type="OrthoDB" id="9811121at2"/>
<evidence type="ECO:0000313" key="4">
    <source>
        <dbReference type="Proteomes" id="UP000235703"/>
    </source>
</evidence>
<dbReference type="InterPro" id="IPR001110">
    <property type="entry name" value="UPF0012_CS"/>
</dbReference>
<organism evidence="3 4">
    <name type="scientific">Brevibacterium luteolum</name>
    <dbReference type="NCBI Taxonomy" id="199591"/>
    <lineage>
        <taxon>Bacteria</taxon>
        <taxon>Bacillati</taxon>
        <taxon>Actinomycetota</taxon>
        <taxon>Actinomycetes</taxon>
        <taxon>Micrococcales</taxon>
        <taxon>Brevibacteriaceae</taxon>
        <taxon>Brevibacterium</taxon>
    </lineage>
</organism>
<dbReference type="CDD" id="cd07581">
    <property type="entry name" value="nitrilase_3"/>
    <property type="match status" value="1"/>
</dbReference>
<reference evidence="3 4" key="1">
    <citation type="submission" date="2017-09" db="EMBL/GenBank/DDBJ databases">
        <title>Bacterial strain isolated from the female urinary microbiota.</title>
        <authorList>
            <person name="Thomas-White K."/>
            <person name="Kumar N."/>
            <person name="Forster S."/>
            <person name="Putonti C."/>
            <person name="Lawley T."/>
            <person name="Wolfe A.J."/>
        </authorList>
    </citation>
    <scope>NUCLEOTIDE SEQUENCE [LARGE SCALE GENOMIC DNA]</scope>
    <source>
        <strain evidence="3 4">UMB0680</strain>
    </source>
</reference>
<keyword evidence="3" id="KW-0378">Hydrolase</keyword>
<name>A0A2N6PGZ9_9MICO</name>
<dbReference type="GO" id="GO:0016787">
    <property type="term" value="F:hydrolase activity"/>
    <property type="evidence" value="ECO:0007669"/>
    <property type="project" value="UniProtKB-KW"/>
</dbReference>
<dbReference type="InterPro" id="IPR003010">
    <property type="entry name" value="C-N_Hydrolase"/>
</dbReference>
<comment type="similarity">
    <text evidence="1">Belongs to the carbon-nitrogen hydrolase superfamily. NIT1/NIT2 family.</text>
</comment>
<evidence type="ECO:0000313" key="3">
    <source>
        <dbReference type="EMBL" id="PMB97964.1"/>
    </source>
</evidence>
<protein>
    <submittedName>
        <fullName evidence="3">Hydrolase</fullName>
    </submittedName>
</protein>
<dbReference type="RefSeq" id="WP_102162308.1">
    <property type="nucleotide sequence ID" value="NZ_PNFZ01000004.1"/>
</dbReference>
<dbReference type="PANTHER" id="PTHR23088">
    <property type="entry name" value="NITRILASE-RELATED"/>
    <property type="match status" value="1"/>
</dbReference>
<comment type="caution">
    <text evidence="3">The sequence shown here is derived from an EMBL/GenBank/DDBJ whole genome shotgun (WGS) entry which is preliminary data.</text>
</comment>
<dbReference type="InterPro" id="IPR036526">
    <property type="entry name" value="C-N_Hydrolase_sf"/>
</dbReference>
<dbReference type="PROSITE" id="PS50263">
    <property type="entry name" value="CN_HYDROLASE"/>
    <property type="match status" value="1"/>
</dbReference>
<evidence type="ECO:0000256" key="1">
    <source>
        <dbReference type="ARBA" id="ARBA00010613"/>
    </source>
</evidence>
<dbReference type="Gene3D" id="3.60.110.10">
    <property type="entry name" value="Carbon-nitrogen hydrolase"/>
    <property type="match status" value="1"/>
</dbReference>
<sequence>MKVAIAQINTTPDKDANLALIAEKLQDAAAQHVRLVVFPEATMVPFGADLEANAEELDGPFAQRLRELTAEAGLVAAVGMFRPGTGERVINTLFLTGVDSTGERVEAHYDKIHLFDAFGHRESDDVTPGETLTAVDIDGVTVGLTICYDIRFPALFTALARSGAEVIVSSASWGAGEGKVEQWQLLGRARALDSTSFVLACDQADPQVTGVEVHPKAPTGVGHSFISAPDGSVLAAAGEDTELLVAELDIDSVAEIRARIPVLENSRLEAAHEVARA</sequence>
<dbReference type="PROSITE" id="PS01227">
    <property type="entry name" value="UPF0012"/>
    <property type="match status" value="1"/>
</dbReference>
<dbReference type="EMBL" id="PNFZ01000004">
    <property type="protein sequence ID" value="PMB97964.1"/>
    <property type="molecule type" value="Genomic_DNA"/>
</dbReference>
<dbReference type="Pfam" id="PF00795">
    <property type="entry name" value="CN_hydrolase"/>
    <property type="match status" value="1"/>
</dbReference>
<gene>
    <name evidence="3" type="ORF">CJ198_09125</name>
</gene>